<sequence length="212" mass="23193">MTVTSEMRLLLLEANTSLLTWHGCPVNAKPSTDSTTASLPLLQETASTIPSPFVLHSLSSWPSLDPPVSLSTHIYFHHLTLSTTKLTYQMHSTEETQEFTNDAYGKCLSGMLLTSVLHSVGFGLTNNGLNFTDYPVIGYHNRLQASGTCLDNPNDGLTTACPWDSRIKGEFFHQTTFSINLSVVKDFIHDVQSLVALDPKSLCVLKTSTTAS</sequence>
<proteinExistence type="predicted"/>
<reference evidence="1 2" key="1">
    <citation type="submission" date="2024-04" db="EMBL/GenBank/DDBJ databases">
        <authorList>
            <person name="Fracassetti M."/>
        </authorList>
    </citation>
    <scope>NUCLEOTIDE SEQUENCE [LARGE SCALE GENOMIC DNA]</scope>
</reference>
<accession>A0AAV2DN55</accession>
<name>A0AAV2DN55_9ROSI</name>
<organism evidence="1 2">
    <name type="scientific">Linum trigynum</name>
    <dbReference type="NCBI Taxonomy" id="586398"/>
    <lineage>
        <taxon>Eukaryota</taxon>
        <taxon>Viridiplantae</taxon>
        <taxon>Streptophyta</taxon>
        <taxon>Embryophyta</taxon>
        <taxon>Tracheophyta</taxon>
        <taxon>Spermatophyta</taxon>
        <taxon>Magnoliopsida</taxon>
        <taxon>eudicotyledons</taxon>
        <taxon>Gunneridae</taxon>
        <taxon>Pentapetalae</taxon>
        <taxon>rosids</taxon>
        <taxon>fabids</taxon>
        <taxon>Malpighiales</taxon>
        <taxon>Linaceae</taxon>
        <taxon>Linum</taxon>
    </lineage>
</organism>
<dbReference type="Proteomes" id="UP001497516">
    <property type="component" value="Chromosome 3"/>
</dbReference>
<keyword evidence="2" id="KW-1185">Reference proteome</keyword>
<protein>
    <submittedName>
        <fullName evidence="1">Uncharacterized protein</fullName>
    </submittedName>
</protein>
<dbReference type="AlphaFoldDB" id="A0AAV2DN55"/>
<gene>
    <name evidence="1" type="ORF">LTRI10_LOCUS16238</name>
</gene>
<evidence type="ECO:0000313" key="2">
    <source>
        <dbReference type="Proteomes" id="UP001497516"/>
    </source>
</evidence>
<evidence type="ECO:0000313" key="1">
    <source>
        <dbReference type="EMBL" id="CAL1374367.1"/>
    </source>
</evidence>
<dbReference type="EMBL" id="OZ034816">
    <property type="protein sequence ID" value="CAL1374367.1"/>
    <property type="molecule type" value="Genomic_DNA"/>
</dbReference>